<name>A0A0D6AYA8_RHOSU</name>
<dbReference type="EMBL" id="AP014800">
    <property type="protein sequence ID" value="BAQ67424.1"/>
    <property type="molecule type" value="Genomic_DNA"/>
</dbReference>
<evidence type="ECO:0000256" key="6">
    <source>
        <dbReference type="PROSITE-ProRule" id="PRU00433"/>
    </source>
</evidence>
<sequence>MLKKVSFTKLLGSASGALLVFVLVDRIGGLYFSNPGLDQPAYVVIEEEPATPAEPEPELTFEERMAQADAAAGKRVFNQCKSCHRVEEGANAVGPSLYGVVGRPVHSAEGFSYSDAFAELEGSWTAERINAFITSPRDVVPGTAMTFAGLKDPQDRANVIAYLETVVE</sequence>
<dbReference type="AlphaFoldDB" id="A0A0D6AYA8"/>
<keyword evidence="3 6" id="KW-0479">Metal-binding</keyword>
<dbReference type="PATRIC" id="fig|35806.4.peg.257"/>
<dbReference type="InterPro" id="IPR009056">
    <property type="entry name" value="Cyt_c-like_dom"/>
</dbReference>
<dbReference type="PRINTS" id="PR00604">
    <property type="entry name" value="CYTCHRMECIAB"/>
</dbReference>
<evidence type="ECO:0000256" key="4">
    <source>
        <dbReference type="ARBA" id="ARBA00022982"/>
    </source>
</evidence>
<evidence type="ECO:0000313" key="9">
    <source>
        <dbReference type="Proteomes" id="UP000064912"/>
    </source>
</evidence>
<dbReference type="GO" id="GO:0020037">
    <property type="term" value="F:heme binding"/>
    <property type="evidence" value="ECO:0007669"/>
    <property type="project" value="InterPro"/>
</dbReference>
<protein>
    <submittedName>
        <fullName evidence="8">Cytochrome c552</fullName>
    </submittedName>
</protein>
<dbReference type="GO" id="GO:0009055">
    <property type="term" value="F:electron transfer activity"/>
    <property type="evidence" value="ECO:0007669"/>
    <property type="project" value="InterPro"/>
</dbReference>
<keyword evidence="4" id="KW-0249">Electron transport</keyword>
<dbReference type="PROSITE" id="PS51007">
    <property type="entry name" value="CYTC"/>
    <property type="match status" value="1"/>
</dbReference>
<dbReference type="SUPFAM" id="SSF46626">
    <property type="entry name" value="Cytochrome c"/>
    <property type="match status" value="1"/>
</dbReference>
<dbReference type="PANTHER" id="PTHR11961">
    <property type="entry name" value="CYTOCHROME C"/>
    <property type="match status" value="1"/>
</dbReference>
<dbReference type="GO" id="GO:0046872">
    <property type="term" value="F:metal ion binding"/>
    <property type="evidence" value="ECO:0007669"/>
    <property type="project" value="UniProtKB-KW"/>
</dbReference>
<evidence type="ECO:0000256" key="3">
    <source>
        <dbReference type="ARBA" id="ARBA00022723"/>
    </source>
</evidence>
<evidence type="ECO:0000256" key="1">
    <source>
        <dbReference type="ARBA" id="ARBA00022448"/>
    </source>
</evidence>
<evidence type="ECO:0000313" key="8">
    <source>
        <dbReference type="EMBL" id="BAQ67424.1"/>
    </source>
</evidence>
<dbReference type="Proteomes" id="UP000064912">
    <property type="component" value="Chromosome"/>
</dbReference>
<dbReference type="Pfam" id="PF00034">
    <property type="entry name" value="Cytochrom_C"/>
    <property type="match status" value="1"/>
</dbReference>
<dbReference type="Gene3D" id="1.10.760.10">
    <property type="entry name" value="Cytochrome c-like domain"/>
    <property type="match status" value="1"/>
</dbReference>
<organism evidence="8 9">
    <name type="scientific">Rhodovulum sulfidophilum</name>
    <name type="common">Rhodobacter sulfidophilus</name>
    <dbReference type="NCBI Taxonomy" id="35806"/>
    <lineage>
        <taxon>Bacteria</taxon>
        <taxon>Pseudomonadati</taxon>
        <taxon>Pseudomonadota</taxon>
        <taxon>Alphaproteobacteria</taxon>
        <taxon>Rhodobacterales</taxon>
        <taxon>Paracoccaceae</taxon>
        <taxon>Rhodovulum</taxon>
    </lineage>
</organism>
<dbReference type="KEGG" id="rsu:NHU_00253"/>
<evidence type="ECO:0000256" key="5">
    <source>
        <dbReference type="ARBA" id="ARBA00023004"/>
    </source>
</evidence>
<dbReference type="InterPro" id="IPR036909">
    <property type="entry name" value="Cyt_c-like_dom_sf"/>
</dbReference>
<evidence type="ECO:0000259" key="7">
    <source>
        <dbReference type="PROSITE" id="PS51007"/>
    </source>
</evidence>
<gene>
    <name evidence="8" type="ORF">NHU_00253</name>
</gene>
<reference evidence="8 9" key="1">
    <citation type="submission" date="2015-02" db="EMBL/GenBank/DDBJ databases">
        <title>Genome sequene of Rhodovulum sulfidophilum DSM 2351.</title>
        <authorList>
            <person name="Nagao N."/>
        </authorList>
    </citation>
    <scope>NUCLEOTIDE SEQUENCE [LARGE SCALE GENOMIC DNA]</scope>
    <source>
        <strain evidence="8 9">DSM 2351</strain>
    </source>
</reference>
<keyword evidence="1" id="KW-0813">Transport</keyword>
<proteinExistence type="predicted"/>
<feature type="domain" description="Cytochrome c" evidence="7">
    <location>
        <begin position="68"/>
        <end position="167"/>
    </location>
</feature>
<dbReference type="eggNOG" id="COG3474">
    <property type="taxonomic scope" value="Bacteria"/>
</dbReference>
<accession>A0A0D6AYA8</accession>
<evidence type="ECO:0000256" key="2">
    <source>
        <dbReference type="ARBA" id="ARBA00022617"/>
    </source>
</evidence>
<keyword evidence="2 6" id="KW-0349">Heme</keyword>
<dbReference type="InterPro" id="IPR002327">
    <property type="entry name" value="Cyt_c_1A/1B"/>
</dbReference>
<keyword evidence="5 6" id="KW-0408">Iron</keyword>